<sequence>MRHEFGINKKKINIIIVDDLDWMNILLFQEMGTIPQLSVIKGATRAVTPNLLNRLFENVADEIADNNALIFNDKQARTDEAV</sequence>
<dbReference type="AlphaFoldDB" id="A0AAV8XQE8"/>
<accession>A0AAV8XQE8</accession>
<name>A0AAV8XQE8_9CUCU</name>
<proteinExistence type="predicted"/>
<organism evidence="1 2">
    <name type="scientific">Aromia moschata</name>
    <dbReference type="NCBI Taxonomy" id="1265417"/>
    <lineage>
        <taxon>Eukaryota</taxon>
        <taxon>Metazoa</taxon>
        <taxon>Ecdysozoa</taxon>
        <taxon>Arthropoda</taxon>
        <taxon>Hexapoda</taxon>
        <taxon>Insecta</taxon>
        <taxon>Pterygota</taxon>
        <taxon>Neoptera</taxon>
        <taxon>Endopterygota</taxon>
        <taxon>Coleoptera</taxon>
        <taxon>Polyphaga</taxon>
        <taxon>Cucujiformia</taxon>
        <taxon>Chrysomeloidea</taxon>
        <taxon>Cerambycidae</taxon>
        <taxon>Cerambycinae</taxon>
        <taxon>Callichromatini</taxon>
        <taxon>Aromia</taxon>
    </lineage>
</organism>
<reference evidence="1" key="1">
    <citation type="journal article" date="2023" name="Insect Mol. Biol.">
        <title>Genome sequencing provides insights into the evolution of gene families encoding plant cell wall-degrading enzymes in longhorned beetles.</title>
        <authorList>
            <person name="Shin N.R."/>
            <person name="Okamura Y."/>
            <person name="Kirsch R."/>
            <person name="Pauchet Y."/>
        </authorList>
    </citation>
    <scope>NUCLEOTIDE SEQUENCE</scope>
    <source>
        <strain evidence="1">AMC_N1</strain>
    </source>
</reference>
<dbReference type="Proteomes" id="UP001162162">
    <property type="component" value="Unassembled WGS sequence"/>
</dbReference>
<keyword evidence="2" id="KW-1185">Reference proteome</keyword>
<evidence type="ECO:0000313" key="2">
    <source>
        <dbReference type="Proteomes" id="UP001162162"/>
    </source>
</evidence>
<evidence type="ECO:0000313" key="1">
    <source>
        <dbReference type="EMBL" id="KAJ8940686.1"/>
    </source>
</evidence>
<protein>
    <submittedName>
        <fullName evidence="1">Uncharacterized protein</fullName>
    </submittedName>
</protein>
<gene>
    <name evidence="1" type="ORF">NQ318_017736</name>
</gene>
<comment type="caution">
    <text evidence="1">The sequence shown here is derived from an EMBL/GenBank/DDBJ whole genome shotgun (WGS) entry which is preliminary data.</text>
</comment>
<dbReference type="EMBL" id="JAPWTK010000416">
    <property type="protein sequence ID" value="KAJ8940686.1"/>
    <property type="molecule type" value="Genomic_DNA"/>
</dbReference>